<dbReference type="PaxDb" id="768679-TTX_0321"/>
<evidence type="ECO:0000256" key="4">
    <source>
        <dbReference type="ARBA" id="ARBA00022982"/>
    </source>
</evidence>
<evidence type="ECO:0000256" key="6">
    <source>
        <dbReference type="SAM" id="MobiDB-lite"/>
    </source>
</evidence>
<dbReference type="OrthoDB" id="145826at2157"/>
<keyword evidence="7" id="KW-1133">Transmembrane helix</keyword>
<dbReference type="EMBL" id="FN869859">
    <property type="protein sequence ID" value="CCC80997.1"/>
    <property type="molecule type" value="Genomic_DNA"/>
</dbReference>
<accession>G4RN53</accession>
<keyword evidence="1" id="KW-0813">Transport</keyword>
<reference evidence="9 10" key="1">
    <citation type="journal article" date="2011" name="PLoS ONE">
        <title>The complete genome sequence of Thermoproteus tenax: a physiologically versatile member of the Crenarchaeota.</title>
        <authorList>
            <person name="Siebers B."/>
            <person name="Zaparty M."/>
            <person name="Raddatz G."/>
            <person name="Tjaden B."/>
            <person name="Albers S.V."/>
            <person name="Bell S.D."/>
            <person name="Blombach F."/>
            <person name="Kletzin A."/>
            <person name="Kyrpides N."/>
            <person name="Lanz C."/>
            <person name="Plagens A."/>
            <person name="Rampp M."/>
            <person name="Rosinus A."/>
            <person name="von Jan M."/>
            <person name="Makarova K.S."/>
            <person name="Klenk H.P."/>
            <person name="Schuster S.C."/>
            <person name="Hensel R."/>
        </authorList>
    </citation>
    <scope>NUCLEOTIDE SEQUENCE [LARGE SCALE GENOMIC DNA]</scope>
    <source>
        <strain evidence="10">ATCC 35583 / DSM 2078 / JCM 9277 / NBRC 100435 / Kra 1</strain>
    </source>
</reference>
<sequence length="478" mass="51124">MRHNPGSKLGRHKALLLLALVGIVGALYVLAPLPLAQAPSGIVAYKVVGSANLRRPGTESFWQNIPWYNVTLVPNLNQQMIPVLANVPTSGAVPYLMVKAAWNGTDIIILLKWPDPYGPSYAGPASIAGPGHWPLVYNPNGPLNMTFLQLLTSTFHKKYFVINSSYAVIKGSPRPMEYVLAYMAPHYGVYFYGYYVNLTSGHYYPDRAAIMWYMGSQQSPSDCMNIGGGHPNFAVGGQLGQLMQSYLGSNVEPNTGGSLSSGAADIWEWISGATDPKGDNFNYFTNATWDVENGISQAAAEQFAAAPHGFFIHLFANQTGLYDVGDGGIWYPNATGPEPGYFSGYTGAVYENGYWVVEFVRSLQATMPDTVNLVPGQTYDVAFAVWAGKAGETSWDKSISPSFIPLTIATTPPPTTTTTATSTTTSSAAPSTTSAPPTTTAVSGVPWSVVTAAIAGIIIAVIAIAIVFVAVHRKVQTK</sequence>
<feature type="transmembrane region" description="Helical" evidence="7">
    <location>
        <begin position="447"/>
        <end position="471"/>
    </location>
</feature>
<name>G4RN53_THETK</name>
<feature type="compositionally biased region" description="Low complexity" evidence="6">
    <location>
        <begin position="416"/>
        <end position="441"/>
    </location>
</feature>
<keyword evidence="2" id="KW-0349">Heme</keyword>
<evidence type="ECO:0000259" key="8">
    <source>
        <dbReference type="SMART" id="SM00887"/>
    </source>
</evidence>
<evidence type="ECO:0000313" key="9">
    <source>
        <dbReference type="EMBL" id="CCC80997.1"/>
    </source>
</evidence>
<dbReference type="Pfam" id="PF09459">
    <property type="entry name" value="EB_dh"/>
    <property type="match status" value="1"/>
</dbReference>
<evidence type="ECO:0000256" key="2">
    <source>
        <dbReference type="ARBA" id="ARBA00022617"/>
    </source>
</evidence>
<dbReference type="Gene3D" id="2.60.40.1190">
    <property type="match status" value="1"/>
</dbReference>
<keyword evidence="7" id="KW-0812">Transmembrane</keyword>
<dbReference type="InterPro" id="IPR019020">
    <property type="entry name" value="Cyt-c552/DMSO_Rdtase_haem-bd"/>
</dbReference>
<dbReference type="AlphaFoldDB" id="G4RN53"/>
<keyword evidence="10" id="KW-1185">Reference proteome</keyword>
<protein>
    <submittedName>
        <fullName evidence="9">Cytochrome b558/566, subunit A</fullName>
    </submittedName>
</protein>
<dbReference type="GO" id="GO:0020037">
    <property type="term" value="F:heme binding"/>
    <property type="evidence" value="ECO:0007669"/>
    <property type="project" value="InterPro"/>
</dbReference>
<keyword evidence="4" id="KW-0249">Electron transport</keyword>
<dbReference type="Proteomes" id="UP000002654">
    <property type="component" value="Chromosome"/>
</dbReference>
<keyword evidence="5" id="KW-0408">Iron</keyword>
<evidence type="ECO:0000256" key="1">
    <source>
        <dbReference type="ARBA" id="ARBA00022448"/>
    </source>
</evidence>
<dbReference type="STRING" id="768679.TTX_0321"/>
<keyword evidence="3" id="KW-0479">Metal-binding</keyword>
<organism evidence="9 10">
    <name type="scientific">Thermoproteus tenax (strain ATCC 35583 / DSM 2078 / JCM 9277 / NBRC 100435 / Kra 1)</name>
    <dbReference type="NCBI Taxonomy" id="768679"/>
    <lineage>
        <taxon>Archaea</taxon>
        <taxon>Thermoproteota</taxon>
        <taxon>Thermoprotei</taxon>
        <taxon>Thermoproteales</taxon>
        <taxon>Thermoproteaceae</taxon>
        <taxon>Thermoproteus</taxon>
    </lineage>
</organism>
<feature type="region of interest" description="Disordered" evidence="6">
    <location>
        <begin position="410"/>
        <end position="441"/>
    </location>
</feature>
<gene>
    <name evidence="9" type="primary">cbsA</name>
    <name evidence="9" type="ordered locus">TTX_0321</name>
</gene>
<dbReference type="PATRIC" id="fig|768679.9.peg.338"/>
<dbReference type="SMART" id="SM00887">
    <property type="entry name" value="EB_dh"/>
    <property type="match status" value="1"/>
</dbReference>
<dbReference type="RefSeq" id="WP_014126254.1">
    <property type="nucleotide sequence ID" value="NC_016070.1"/>
</dbReference>
<proteinExistence type="predicted"/>
<feature type="domain" description="Cytochrome c-552/DMSO reductase-like haem-binding" evidence="8">
    <location>
        <begin position="59"/>
        <end position="398"/>
    </location>
</feature>
<evidence type="ECO:0000256" key="7">
    <source>
        <dbReference type="SAM" id="Phobius"/>
    </source>
</evidence>
<evidence type="ECO:0000256" key="5">
    <source>
        <dbReference type="ARBA" id="ARBA00023004"/>
    </source>
</evidence>
<dbReference type="GO" id="GO:0046872">
    <property type="term" value="F:metal ion binding"/>
    <property type="evidence" value="ECO:0007669"/>
    <property type="project" value="UniProtKB-KW"/>
</dbReference>
<evidence type="ECO:0000256" key="3">
    <source>
        <dbReference type="ARBA" id="ARBA00022723"/>
    </source>
</evidence>
<dbReference type="eggNOG" id="arCOG06015">
    <property type="taxonomic scope" value="Archaea"/>
</dbReference>
<evidence type="ECO:0000313" key="10">
    <source>
        <dbReference type="Proteomes" id="UP000002654"/>
    </source>
</evidence>
<dbReference type="KEGG" id="ttn:TTX_0321"/>
<dbReference type="HOGENOM" id="CLU_575729_0_0_2"/>
<keyword evidence="7" id="KW-0472">Membrane</keyword>
<dbReference type="GeneID" id="11263332"/>